<gene>
    <name evidence="6" type="ORF">PECAL_1P02090</name>
</gene>
<protein>
    <recommendedName>
        <fullName evidence="2">Pyridoxal phosphate homeostasis protein</fullName>
        <shortName evidence="2">PLP homeostasis protein</shortName>
    </recommendedName>
</protein>
<dbReference type="InterPro" id="IPR029066">
    <property type="entry name" value="PLP-binding_barrel"/>
</dbReference>
<evidence type="ECO:0000259" key="5">
    <source>
        <dbReference type="Pfam" id="PF01168"/>
    </source>
</evidence>
<dbReference type="HAMAP" id="MF_02087">
    <property type="entry name" value="PLP_homeostasis"/>
    <property type="match status" value="1"/>
</dbReference>
<dbReference type="Gene3D" id="3.20.20.10">
    <property type="entry name" value="Alanine racemase"/>
    <property type="match status" value="1"/>
</dbReference>
<dbReference type="PIRSF" id="PIRSF004848">
    <property type="entry name" value="YBL036c_PLPDEIII"/>
    <property type="match status" value="1"/>
</dbReference>
<reference evidence="6" key="1">
    <citation type="submission" date="2021-11" db="EMBL/GenBank/DDBJ databases">
        <authorList>
            <consortium name="Genoscope - CEA"/>
            <person name="William W."/>
        </authorList>
    </citation>
    <scope>NUCLEOTIDE SEQUENCE</scope>
</reference>
<dbReference type="PANTHER" id="PTHR10146">
    <property type="entry name" value="PROLINE SYNTHETASE CO-TRANSCRIBED BACTERIAL HOMOLOG PROTEIN"/>
    <property type="match status" value="1"/>
</dbReference>
<dbReference type="InterPro" id="IPR011078">
    <property type="entry name" value="PyrdxlP_homeostasis"/>
</dbReference>
<dbReference type="CDD" id="cd06822">
    <property type="entry name" value="PLPDE_III_YBL036c_euk"/>
    <property type="match status" value="1"/>
</dbReference>
<evidence type="ECO:0000313" key="7">
    <source>
        <dbReference type="Proteomes" id="UP000789595"/>
    </source>
</evidence>
<dbReference type="FunFam" id="3.20.20.10:FF:000018">
    <property type="entry name" value="Pyridoxal phosphate homeostasis protein"/>
    <property type="match status" value="1"/>
</dbReference>
<dbReference type="NCBIfam" id="TIGR00044">
    <property type="entry name" value="YggS family pyridoxal phosphate-dependent enzyme"/>
    <property type="match status" value="1"/>
</dbReference>
<dbReference type="SUPFAM" id="SSF51419">
    <property type="entry name" value="PLP-binding barrel"/>
    <property type="match status" value="1"/>
</dbReference>
<evidence type="ECO:0000313" key="6">
    <source>
        <dbReference type="EMBL" id="CAH0363870.1"/>
    </source>
</evidence>
<dbReference type="GO" id="GO:0030170">
    <property type="term" value="F:pyridoxal phosphate binding"/>
    <property type="evidence" value="ECO:0007669"/>
    <property type="project" value="UniProtKB-UniRule"/>
</dbReference>
<name>A0A8J2WD48_9STRA</name>
<evidence type="ECO:0000256" key="1">
    <source>
        <dbReference type="ARBA" id="ARBA00022898"/>
    </source>
</evidence>
<evidence type="ECO:0000256" key="4">
    <source>
        <dbReference type="RuleBase" id="RU004514"/>
    </source>
</evidence>
<sequence length="268" mass="28697">MRLATRAWCVSSASALYASRARPRLARTMATWVDADEAATVQANVQAVRERVNKISETATLIAVSKLKPLSHVKAAFDAGQRDFGENYVQELAEKAEAAKDVEGLRWHFIGSLQSNKVRQLCQVPQLACVHTVERAKIANSLDRVWGELGNVEPLMCFLQVNTSGEETKGGCAPDAAPELAKAIHAKPHLNLIGLMCIGKYSGAEGDASPDFNVLRSCRDAAAAELGVSADTLALSMGMSHDFEQALGLGATHVRVGSTIFGARPAKK</sequence>
<feature type="modified residue" description="N6-(pyridoxal phosphate)lysine" evidence="2 3">
    <location>
        <position position="66"/>
    </location>
</feature>
<keyword evidence="7" id="KW-1185">Reference proteome</keyword>
<evidence type="ECO:0000256" key="3">
    <source>
        <dbReference type="PIRSR" id="PIRSR004848-1"/>
    </source>
</evidence>
<dbReference type="AlphaFoldDB" id="A0A8J2WD48"/>
<dbReference type="OrthoDB" id="10264196at2759"/>
<evidence type="ECO:0000256" key="2">
    <source>
        <dbReference type="HAMAP-Rule" id="MF_03225"/>
    </source>
</evidence>
<accession>A0A8J2WD48</accession>
<feature type="domain" description="Alanine racemase N-terminal" evidence="5">
    <location>
        <begin position="40"/>
        <end position="265"/>
    </location>
</feature>
<dbReference type="InterPro" id="IPR001608">
    <property type="entry name" value="Ala_racemase_N"/>
</dbReference>
<dbReference type="Pfam" id="PF01168">
    <property type="entry name" value="Ala_racemase_N"/>
    <property type="match status" value="1"/>
</dbReference>
<comment type="caution">
    <text evidence="6">The sequence shown here is derived from an EMBL/GenBank/DDBJ whole genome shotgun (WGS) entry which is preliminary data.</text>
</comment>
<dbReference type="PROSITE" id="PS01211">
    <property type="entry name" value="UPF0001"/>
    <property type="match status" value="1"/>
</dbReference>
<comment type="cofactor">
    <cofactor evidence="3">
        <name>pyridoxal 5'-phosphate</name>
        <dbReference type="ChEBI" id="CHEBI:597326"/>
    </cofactor>
</comment>
<comment type="function">
    <text evidence="2">Pyridoxal 5'-phosphate (PLP)-binding protein, which may be involved in intracellular homeostatic regulation of pyridoxal 5'-phosphate (PLP), the active form of vitamin B6.</text>
</comment>
<proteinExistence type="inferred from homology"/>
<organism evidence="6 7">
    <name type="scientific">Pelagomonas calceolata</name>
    <dbReference type="NCBI Taxonomy" id="35677"/>
    <lineage>
        <taxon>Eukaryota</taxon>
        <taxon>Sar</taxon>
        <taxon>Stramenopiles</taxon>
        <taxon>Ochrophyta</taxon>
        <taxon>Pelagophyceae</taxon>
        <taxon>Pelagomonadales</taxon>
        <taxon>Pelagomonadaceae</taxon>
        <taxon>Pelagomonas</taxon>
    </lineage>
</organism>
<dbReference type="PANTHER" id="PTHR10146:SF14">
    <property type="entry name" value="PYRIDOXAL PHOSPHATE HOMEOSTASIS PROTEIN"/>
    <property type="match status" value="1"/>
</dbReference>
<dbReference type="Proteomes" id="UP000789595">
    <property type="component" value="Unassembled WGS sequence"/>
</dbReference>
<dbReference type="EMBL" id="CAKKNE010000001">
    <property type="protein sequence ID" value="CAH0363870.1"/>
    <property type="molecule type" value="Genomic_DNA"/>
</dbReference>
<comment type="similarity">
    <text evidence="2 4">Belongs to the pyridoxal phosphate-binding protein YggS/PROSC family.</text>
</comment>
<keyword evidence="1 2" id="KW-0663">Pyridoxal phosphate</keyword>